<evidence type="ECO:0000256" key="1">
    <source>
        <dbReference type="ARBA" id="ARBA00001946"/>
    </source>
</evidence>
<keyword evidence="4" id="KW-1133">Transmembrane helix</keyword>
<dbReference type="RefSeq" id="WP_186505831.1">
    <property type="nucleotide sequence ID" value="NZ_JACNEP010000003.1"/>
</dbReference>
<sequence length="325" mass="36139">MTILTSAQRTTQEYIVLSLAGASALCILPFFIMRSLAGEWAIAILDLFAVCSMSSIYWYVFRTRETKMAGFILAILCVVVLFVTVSLKGMAQLVWAYPVTVALFFLLSPYKAVLFYLVMLVCLSPGIFAKTPLITALSFVISSTATMVFNFVFAKRMRDQQAQLMVLSSSDPLTGIGNRRAMDDALLDETVRLNAMHGISTLVLFDLDHFKVINDNHGHSEGDKILIQLVQLIQVQLDKSCRLFRYGGEEFLLLCSGKNLTEASELAESLRVLVQNTSLISEENITISAGIAEYSANETPEQWLERADNALYEAKNAGRNCCKQH</sequence>
<feature type="domain" description="GGDEF" evidence="5">
    <location>
        <begin position="198"/>
        <end position="325"/>
    </location>
</feature>
<organism evidence="6 7">
    <name type="scientific">Neptunicella marina</name>
    <dbReference type="NCBI Taxonomy" id="2125989"/>
    <lineage>
        <taxon>Bacteria</taxon>
        <taxon>Pseudomonadati</taxon>
        <taxon>Pseudomonadota</taxon>
        <taxon>Gammaproteobacteria</taxon>
        <taxon>Alteromonadales</taxon>
        <taxon>Alteromonadaceae</taxon>
        <taxon>Neptunicella</taxon>
    </lineage>
</organism>
<evidence type="ECO:0000313" key="7">
    <source>
        <dbReference type="Proteomes" id="UP000601768"/>
    </source>
</evidence>
<feature type="transmembrane region" description="Helical" evidence="4">
    <location>
        <begin position="14"/>
        <end position="33"/>
    </location>
</feature>
<evidence type="ECO:0000313" key="6">
    <source>
        <dbReference type="EMBL" id="MBC3765359.1"/>
    </source>
</evidence>
<dbReference type="GO" id="GO:0043709">
    <property type="term" value="P:cell adhesion involved in single-species biofilm formation"/>
    <property type="evidence" value="ECO:0007669"/>
    <property type="project" value="TreeGrafter"/>
</dbReference>
<evidence type="ECO:0000256" key="3">
    <source>
        <dbReference type="ARBA" id="ARBA00034247"/>
    </source>
</evidence>
<accession>A0A8J6ISA3</accession>
<dbReference type="Pfam" id="PF00990">
    <property type="entry name" value="GGDEF"/>
    <property type="match status" value="1"/>
</dbReference>
<reference evidence="6" key="2">
    <citation type="submission" date="2020-08" db="EMBL/GenBank/DDBJ databases">
        <authorList>
            <person name="Lai Q."/>
        </authorList>
    </citation>
    <scope>NUCLEOTIDE SEQUENCE</scope>
    <source>
        <strain evidence="6">S27-2</strain>
    </source>
</reference>
<comment type="catalytic activity">
    <reaction evidence="3">
        <text>2 GTP = 3',3'-c-di-GMP + 2 diphosphate</text>
        <dbReference type="Rhea" id="RHEA:24898"/>
        <dbReference type="ChEBI" id="CHEBI:33019"/>
        <dbReference type="ChEBI" id="CHEBI:37565"/>
        <dbReference type="ChEBI" id="CHEBI:58805"/>
        <dbReference type="EC" id="2.7.7.65"/>
    </reaction>
</comment>
<dbReference type="EMBL" id="JACNEP010000003">
    <property type="protein sequence ID" value="MBC3765359.1"/>
    <property type="molecule type" value="Genomic_DNA"/>
</dbReference>
<dbReference type="PANTHER" id="PTHR45138">
    <property type="entry name" value="REGULATORY COMPONENTS OF SENSORY TRANSDUCTION SYSTEM"/>
    <property type="match status" value="1"/>
</dbReference>
<dbReference type="CDD" id="cd01949">
    <property type="entry name" value="GGDEF"/>
    <property type="match status" value="1"/>
</dbReference>
<dbReference type="Proteomes" id="UP000601768">
    <property type="component" value="Unassembled WGS sequence"/>
</dbReference>
<dbReference type="EC" id="2.7.7.65" evidence="2"/>
<dbReference type="GO" id="GO:1902201">
    <property type="term" value="P:negative regulation of bacterial-type flagellum-dependent cell motility"/>
    <property type="evidence" value="ECO:0007669"/>
    <property type="project" value="TreeGrafter"/>
</dbReference>
<protein>
    <recommendedName>
        <fullName evidence="2">diguanylate cyclase</fullName>
        <ecNumber evidence="2">2.7.7.65</ecNumber>
    </recommendedName>
</protein>
<dbReference type="SUPFAM" id="SSF55073">
    <property type="entry name" value="Nucleotide cyclase"/>
    <property type="match status" value="1"/>
</dbReference>
<keyword evidence="4" id="KW-0812">Transmembrane</keyword>
<dbReference type="NCBIfam" id="TIGR00254">
    <property type="entry name" value="GGDEF"/>
    <property type="match status" value="1"/>
</dbReference>
<feature type="transmembrane region" description="Helical" evidence="4">
    <location>
        <begin position="67"/>
        <end position="87"/>
    </location>
</feature>
<keyword evidence="4" id="KW-0472">Membrane</keyword>
<name>A0A8J6ISA3_9ALTE</name>
<dbReference type="AlphaFoldDB" id="A0A8J6ISA3"/>
<dbReference type="InterPro" id="IPR000160">
    <property type="entry name" value="GGDEF_dom"/>
</dbReference>
<evidence type="ECO:0000256" key="2">
    <source>
        <dbReference type="ARBA" id="ARBA00012528"/>
    </source>
</evidence>
<dbReference type="GO" id="GO:0005886">
    <property type="term" value="C:plasma membrane"/>
    <property type="evidence" value="ECO:0007669"/>
    <property type="project" value="TreeGrafter"/>
</dbReference>
<dbReference type="GO" id="GO:0052621">
    <property type="term" value="F:diguanylate cyclase activity"/>
    <property type="evidence" value="ECO:0007669"/>
    <property type="project" value="UniProtKB-EC"/>
</dbReference>
<dbReference type="InterPro" id="IPR050469">
    <property type="entry name" value="Diguanylate_Cyclase"/>
</dbReference>
<comment type="cofactor">
    <cofactor evidence="1">
        <name>Mg(2+)</name>
        <dbReference type="ChEBI" id="CHEBI:18420"/>
    </cofactor>
</comment>
<dbReference type="SMART" id="SM00267">
    <property type="entry name" value="GGDEF"/>
    <property type="match status" value="1"/>
</dbReference>
<keyword evidence="7" id="KW-1185">Reference proteome</keyword>
<reference evidence="6" key="1">
    <citation type="journal article" date="2018" name="Int. J. Syst. Evol. Microbiol.">
        <title>Neptunicella marina gen. nov., sp. nov., isolated from surface seawater.</title>
        <authorList>
            <person name="Liu X."/>
            <person name="Lai Q."/>
            <person name="Du Y."/>
            <person name="Zhang X."/>
            <person name="Liu Z."/>
            <person name="Sun F."/>
            <person name="Shao Z."/>
        </authorList>
    </citation>
    <scope>NUCLEOTIDE SEQUENCE</scope>
    <source>
        <strain evidence="6">S27-2</strain>
    </source>
</reference>
<evidence type="ECO:0000259" key="5">
    <source>
        <dbReference type="PROSITE" id="PS50887"/>
    </source>
</evidence>
<feature type="transmembrane region" description="Helical" evidence="4">
    <location>
        <begin position="40"/>
        <end position="61"/>
    </location>
</feature>
<dbReference type="InterPro" id="IPR043128">
    <property type="entry name" value="Rev_trsase/Diguanyl_cyclase"/>
</dbReference>
<feature type="transmembrane region" description="Helical" evidence="4">
    <location>
        <begin position="94"/>
        <end position="127"/>
    </location>
</feature>
<gene>
    <name evidence="6" type="ORF">H8B19_05690</name>
</gene>
<feature type="transmembrane region" description="Helical" evidence="4">
    <location>
        <begin position="133"/>
        <end position="153"/>
    </location>
</feature>
<dbReference type="PANTHER" id="PTHR45138:SF9">
    <property type="entry name" value="DIGUANYLATE CYCLASE DGCM-RELATED"/>
    <property type="match status" value="1"/>
</dbReference>
<dbReference type="FunFam" id="3.30.70.270:FF:000001">
    <property type="entry name" value="Diguanylate cyclase domain protein"/>
    <property type="match status" value="1"/>
</dbReference>
<dbReference type="PROSITE" id="PS50887">
    <property type="entry name" value="GGDEF"/>
    <property type="match status" value="1"/>
</dbReference>
<proteinExistence type="predicted"/>
<comment type="caution">
    <text evidence="6">The sequence shown here is derived from an EMBL/GenBank/DDBJ whole genome shotgun (WGS) entry which is preliminary data.</text>
</comment>
<dbReference type="Gene3D" id="3.30.70.270">
    <property type="match status" value="1"/>
</dbReference>
<dbReference type="InterPro" id="IPR029787">
    <property type="entry name" value="Nucleotide_cyclase"/>
</dbReference>
<evidence type="ECO:0000256" key="4">
    <source>
        <dbReference type="SAM" id="Phobius"/>
    </source>
</evidence>